<organism evidence="2 3">
    <name type="scientific">Aquibacillus koreensis</name>
    <dbReference type="NCBI Taxonomy" id="279446"/>
    <lineage>
        <taxon>Bacteria</taxon>
        <taxon>Bacillati</taxon>
        <taxon>Bacillota</taxon>
        <taxon>Bacilli</taxon>
        <taxon>Bacillales</taxon>
        <taxon>Bacillaceae</taxon>
        <taxon>Aquibacillus</taxon>
    </lineage>
</organism>
<evidence type="ECO:0000256" key="1">
    <source>
        <dbReference type="SAM" id="Phobius"/>
    </source>
</evidence>
<protein>
    <submittedName>
        <fullName evidence="2">Uncharacterized protein</fullName>
    </submittedName>
</protein>
<feature type="transmembrane region" description="Helical" evidence="1">
    <location>
        <begin position="153"/>
        <end position="172"/>
    </location>
</feature>
<dbReference type="EMBL" id="JAMQJZ010000014">
    <property type="protein sequence ID" value="MDC3421915.1"/>
    <property type="molecule type" value="Genomic_DNA"/>
</dbReference>
<keyword evidence="1" id="KW-1133">Transmembrane helix</keyword>
<dbReference type="AlphaFoldDB" id="A0A9X4AKY3"/>
<dbReference type="Proteomes" id="UP001145072">
    <property type="component" value="Unassembled WGS sequence"/>
</dbReference>
<sequence length="228" mass="26719">MSKVYQGTASKQIIVASDIFIWMDHEEKDKEYLLFLTKDKDEVFVPVHFSWGKVPIKDGKVEHFYPDDDRAYYESYMEEQSTTSDYRVYYSNRDLIIYLVICLLVIISYYVVFNFSDLLNRFGAVCQKVINSGKSAMNKLIKPWIQLSLPNKLIITIVTILILSISIFISVLPEPKKYGDCDQYFWSKGKIESCRSQFMGGNHQMFDYENTYQMKLDGGRFEAPNMRE</sequence>
<dbReference type="RefSeq" id="WP_259866182.1">
    <property type="nucleotide sequence ID" value="NZ_JAMQJZ010000014.1"/>
</dbReference>
<name>A0A9X4AKY3_9BACI</name>
<feature type="transmembrane region" description="Helical" evidence="1">
    <location>
        <begin position="95"/>
        <end position="113"/>
    </location>
</feature>
<evidence type="ECO:0000313" key="2">
    <source>
        <dbReference type="EMBL" id="MDC3421915.1"/>
    </source>
</evidence>
<keyword evidence="1" id="KW-0812">Transmembrane</keyword>
<proteinExistence type="predicted"/>
<gene>
    <name evidence="2" type="ORF">NC661_16185</name>
</gene>
<accession>A0A9X4AKY3</accession>
<reference evidence="2" key="1">
    <citation type="submission" date="2022-06" db="EMBL/GenBank/DDBJ databases">
        <title>Aquibacillus sp. a new bacterium isolated from soil saline samples.</title>
        <authorList>
            <person name="Galisteo C."/>
            <person name="De La Haba R."/>
            <person name="Sanchez-Porro C."/>
            <person name="Ventosa A."/>
        </authorList>
    </citation>
    <scope>NUCLEOTIDE SEQUENCE</scope>
    <source>
        <strain evidence="2">JCM 12387</strain>
    </source>
</reference>
<comment type="caution">
    <text evidence="2">The sequence shown here is derived from an EMBL/GenBank/DDBJ whole genome shotgun (WGS) entry which is preliminary data.</text>
</comment>
<evidence type="ECO:0000313" key="3">
    <source>
        <dbReference type="Proteomes" id="UP001145072"/>
    </source>
</evidence>
<keyword evidence="1" id="KW-0472">Membrane</keyword>
<keyword evidence="3" id="KW-1185">Reference proteome</keyword>